<dbReference type="SUPFAM" id="SSF74653">
    <property type="entry name" value="TolA/TonB C-terminal domain"/>
    <property type="match status" value="1"/>
</dbReference>
<dbReference type="InterPro" id="IPR037682">
    <property type="entry name" value="TonB_C"/>
</dbReference>
<keyword evidence="5" id="KW-1185">Reference proteome</keyword>
<dbReference type="Gene3D" id="3.30.1150.10">
    <property type="match status" value="1"/>
</dbReference>
<feature type="domain" description="TonB C-terminal" evidence="1">
    <location>
        <begin position="77"/>
        <end position="135"/>
    </location>
</feature>
<name>A0AAD0YHH0_9FLAO</name>
<proteinExistence type="predicted"/>
<dbReference type="EMBL" id="CP033915">
    <property type="protein sequence ID" value="AZA87698.1"/>
    <property type="molecule type" value="Genomic_DNA"/>
</dbReference>
<dbReference type="Proteomes" id="UP000281741">
    <property type="component" value="Chromosome"/>
</dbReference>
<sequence>MKIITIFCFFFYIFISAQEQPLPTAELNELLMVERNGRAKIESEKPAAFPSGADALKNRIVKNFRMRKIISNAETETCQISFIIDKEGSMVDVKASGSNESFNREAERAILKIKDKWIPGELNGEKVRCRFRIPLTISFAK</sequence>
<evidence type="ECO:0000313" key="3">
    <source>
        <dbReference type="EMBL" id="AZA96197.1"/>
    </source>
</evidence>
<dbReference type="Pfam" id="PF03544">
    <property type="entry name" value="TonB_C"/>
    <property type="match status" value="1"/>
</dbReference>
<dbReference type="AlphaFoldDB" id="A0AAD0YHH0"/>
<protein>
    <recommendedName>
        <fullName evidence="1">TonB C-terminal domain-containing protein</fullName>
    </recommendedName>
</protein>
<reference evidence="4 5" key="1">
    <citation type="submission" date="2018-11" db="EMBL/GenBank/DDBJ databases">
        <title>Proposal to divide the Flavobacteriaceae and reorganize its genera based on Amino Acid Identity values calculated from whole genome sequences.</title>
        <authorList>
            <person name="Nicholson A.C."/>
            <person name="Gulvik C.A."/>
            <person name="Whitney A.M."/>
            <person name="Humrighouse B.W."/>
            <person name="Bell M."/>
            <person name="Holmes B."/>
            <person name="Steigerwalt A.G."/>
            <person name="Villarma A."/>
            <person name="Sheth M."/>
            <person name="Batra D."/>
            <person name="Pryor J."/>
            <person name="Bernardet J.-F."/>
            <person name="Hugo C."/>
            <person name="Kampfer P."/>
            <person name="Newman J."/>
            <person name="McQuiston J.R."/>
        </authorList>
    </citation>
    <scope>NUCLEOTIDE SEQUENCE [LARGE SCALE GENOMIC DNA]</scope>
    <source>
        <strain evidence="2 4">G0207</strain>
        <strain evidence="3 5">H5143</strain>
    </source>
</reference>
<gene>
    <name evidence="2" type="ORF">EG349_13300</name>
    <name evidence="3" type="ORF">EG353_11760</name>
</gene>
<dbReference type="RefSeq" id="WP_123854798.1">
    <property type="nucleotide sequence ID" value="NZ_CP033912.1"/>
</dbReference>
<evidence type="ECO:0000313" key="4">
    <source>
        <dbReference type="Proteomes" id="UP000274073"/>
    </source>
</evidence>
<evidence type="ECO:0000313" key="5">
    <source>
        <dbReference type="Proteomes" id="UP000281741"/>
    </source>
</evidence>
<organism evidence="2 4">
    <name type="scientific">Chryseobacterium shandongense</name>
    <dbReference type="NCBI Taxonomy" id="1493872"/>
    <lineage>
        <taxon>Bacteria</taxon>
        <taxon>Pseudomonadati</taxon>
        <taxon>Bacteroidota</taxon>
        <taxon>Flavobacteriia</taxon>
        <taxon>Flavobacteriales</taxon>
        <taxon>Weeksellaceae</taxon>
        <taxon>Chryseobacterium group</taxon>
        <taxon>Chryseobacterium</taxon>
    </lineage>
</organism>
<dbReference type="GO" id="GO:0055085">
    <property type="term" value="P:transmembrane transport"/>
    <property type="evidence" value="ECO:0007669"/>
    <property type="project" value="InterPro"/>
</dbReference>
<accession>A0AAD0YHH0</accession>
<dbReference type="EMBL" id="CP033912">
    <property type="protein sequence ID" value="AZA96197.1"/>
    <property type="molecule type" value="Genomic_DNA"/>
</dbReference>
<evidence type="ECO:0000313" key="2">
    <source>
        <dbReference type="EMBL" id="AZA87698.1"/>
    </source>
</evidence>
<evidence type="ECO:0000259" key="1">
    <source>
        <dbReference type="Pfam" id="PF03544"/>
    </source>
</evidence>
<dbReference type="Proteomes" id="UP000274073">
    <property type="component" value="Chromosome"/>
</dbReference>